<keyword evidence="2" id="KW-1185">Reference proteome</keyword>
<accession>A0ACD5GQL3</accession>
<sequence>MKKSSSVKWHRRQAVLNPQNTFYAVKRYIGRKYGELSPDSKRVPYTIRRDEFNSVKIKCPRLKKDFAPEEISALILRKLADDASRYLGQPVTGYVITVPVLF</sequence>
<proteinExistence type="predicted"/>
<gene>
    <name evidence="1" type="ORF">BH720_027325</name>
</gene>
<evidence type="ECO:0000313" key="2">
    <source>
        <dbReference type="Proteomes" id="UP000095472"/>
    </source>
</evidence>
<dbReference type="EMBL" id="CP182909">
    <property type="protein sequence ID" value="XPM63101.1"/>
    <property type="molecule type" value="Genomic_DNA"/>
</dbReference>
<reference evidence="1 2" key="1">
    <citation type="journal article" date="2016" name="Genome Announc.">
        <title>Draft Genome Sequence of the Thermotolerant Cyanobacterium Desertifilum sp. IPPAS B-1220.</title>
        <authorList>
            <person name="Mironov K.S."/>
            <person name="Sinetova M.A."/>
            <person name="Bolatkhan K."/>
            <person name="Zayadan B.K."/>
            <person name="Ustinova V.V."/>
            <person name="Kupriyanova E.V."/>
            <person name="Skrypnik A.N."/>
            <person name="Gogoleva N.E."/>
            <person name="Gogolev Y.V."/>
            <person name="Los D.A."/>
        </authorList>
    </citation>
    <scope>NUCLEOTIDE SEQUENCE [LARGE SCALE GENOMIC DNA]</scope>
    <source>
        <strain evidence="1 2">IPPAS B-1220</strain>
    </source>
</reference>
<protein>
    <submittedName>
        <fullName evidence="1">Hsp70 family protein</fullName>
    </submittedName>
</protein>
<evidence type="ECO:0000313" key="1">
    <source>
        <dbReference type="EMBL" id="XPM63101.1"/>
    </source>
</evidence>
<name>A0ACD5GQL3_9CYAN</name>
<dbReference type="Proteomes" id="UP000095472">
    <property type="component" value="Chromosome"/>
</dbReference>
<organism evidence="1 2">
    <name type="scientific">Desertifilum tharense IPPAS B-1220</name>
    <dbReference type="NCBI Taxonomy" id="1781255"/>
    <lineage>
        <taxon>Bacteria</taxon>
        <taxon>Bacillati</taxon>
        <taxon>Cyanobacteriota</taxon>
        <taxon>Cyanophyceae</taxon>
        <taxon>Desertifilales</taxon>
        <taxon>Desertifilaceae</taxon>
        <taxon>Desertifilum</taxon>
    </lineage>
</organism>